<organism evidence="1 2">
    <name type="scientific">Cohnella nanjingensis</name>
    <dbReference type="NCBI Taxonomy" id="1387779"/>
    <lineage>
        <taxon>Bacteria</taxon>
        <taxon>Bacillati</taxon>
        <taxon>Bacillota</taxon>
        <taxon>Bacilli</taxon>
        <taxon>Bacillales</taxon>
        <taxon>Paenibacillaceae</taxon>
        <taxon>Cohnella</taxon>
    </lineage>
</organism>
<comment type="caution">
    <text evidence="1">The sequence shown here is derived from an EMBL/GenBank/DDBJ whole genome shotgun (WGS) entry which is preliminary data.</text>
</comment>
<name>A0A7X0RT30_9BACL</name>
<dbReference type="Gene3D" id="3.30.460.40">
    <property type="match status" value="1"/>
</dbReference>
<dbReference type="EMBL" id="JACJVP010000024">
    <property type="protein sequence ID" value="MBB6671895.1"/>
    <property type="molecule type" value="Genomic_DNA"/>
</dbReference>
<dbReference type="AlphaFoldDB" id="A0A7X0RT30"/>
<gene>
    <name evidence="1" type="ORF">H7C19_14485</name>
</gene>
<accession>A0A7X0RT30</accession>
<reference evidence="1 2" key="1">
    <citation type="submission" date="2020-08" db="EMBL/GenBank/DDBJ databases">
        <title>Cohnella phylogeny.</title>
        <authorList>
            <person name="Dunlap C."/>
        </authorList>
    </citation>
    <scope>NUCLEOTIDE SEQUENCE [LARGE SCALE GENOMIC DNA]</scope>
    <source>
        <strain evidence="1 2">DSM 28246</strain>
    </source>
</reference>
<keyword evidence="2" id="KW-1185">Reference proteome</keyword>
<dbReference type="InterPro" id="IPR043519">
    <property type="entry name" value="NT_sf"/>
</dbReference>
<sequence length="182" mass="20036">MKPYIENLTAVIEQFEQSGISYSLGGSGLLHSLGITNSVRDWDVMTEAPKDRVLNALQNYEVVETTSGNFPFGTAYKLLVHSENPQVEILGRLSIYTDKGLCRMPSIHVSRWNGDGCHYGDAWFERHVGNDGARRSEPGDSHLFYHSGCRDAAGNPSRLCNLKAKKAGDGGYQSDGTALNFH</sequence>
<dbReference type="SUPFAM" id="SSF81301">
    <property type="entry name" value="Nucleotidyltransferase"/>
    <property type="match status" value="1"/>
</dbReference>
<evidence type="ECO:0008006" key="3">
    <source>
        <dbReference type="Google" id="ProtNLM"/>
    </source>
</evidence>
<protein>
    <recommendedName>
        <fullName evidence="3">LicD family protein</fullName>
    </recommendedName>
</protein>
<evidence type="ECO:0000313" key="1">
    <source>
        <dbReference type="EMBL" id="MBB6671895.1"/>
    </source>
</evidence>
<evidence type="ECO:0000313" key="2">
    <source>
        <dbReference type="Proteomes" id="UP000547209"/>
    </source>
</evidence>
<dbReference type="RefSeq" id="WP_185143373.1">
    <property type="nucleotide sequence ID" value="NZ_JACJVP010000024.1"/>
</dbReference>
<dbReference type="Proteomes" id="UP000547209">
    <property type="component" value="Unassembled WGS sequence"/>
</dbReference>
<proteinExistence type="predicted"/>